<reference evidence="1" key="1">
    <citation type="journal article" date="2021" name="Mol. Ecol. Resour.">
        <title>Apolygus lucorum genome provides insights into omnivorousness and mesophyll feeding.</title>
        <authorList>
            <person name="Liu Y."/>
            <person name="Liu H."/>
            <person name="Wang H."/>
            <person name="Huang T."/>
            <person name="Liu B."/>
            <person name="Yang B."/>
            <person name="Yin L."/>
            <person name="Li B."/>
            <person name="Zhang Y."/>
            <person name="Zhang S."/>
            <person name="Jiang F."/>
            <person name="Zhang X."/>
            <person name="Ren Y."/>
            <person name="Wang B."/>
            <person name="Wang S."/>
            <person name="Lu Y."/>
            <person name="Wu K."/>
            <person name="Fan W."/>
            <person name="Wang G."/>
        </authorList>
    </citation>
    <scope>NUCLEOTIDE SEQUENCE</scope>
    <source>
        <strain evidence="1">12Hb</strain>
    </source>
</reference>
<name>A0A8S9XM24_APOLU</name>
<evidence type="ECO:0000313" key="1">
    <source>
        <dbReference type="EMBL" id="KAF6208645.1"/>
    </source>
</evidence>
<comment type="caution">
    <text evidence="1">The sequence shown here is derived from an EMBL/GenBank/DDBJ whole genome shotgun (WGS) entry which is preliminary data.</text>
</comment>
<dbReference type="OrthoDB" id="426657at2759"/>
<keyword evidence="2" id="KW-1185">Reference proteome</keyword>
<feature type="non-terminal residue" evidence="1">
    <location>
        <position position="220"/>
    </location>
</feature>
<dbReference type="SUPFAM" id="SSF57850">
    <property type="entry name" value="RING/U-box"/>
    <property type="match status" value="1"/>
</dbReference>
<accession>A0A8S9XM24</accession>
<sequence>MAAVDAIRMRIARGGVGAGLGGSGAVGGGLQLRARAGRTQYSESSGAWTRSGRALGRQERDFLGEPPQITFDRSGNRDVGDEIQRGGPAAVGSECGHRELLRAGRCRQVAAALLDSVAGRVVPVRPSLSCPLCQWIPFVPVTLPAGTRRAAVCLEAVTRCPECAAPVPLRADTNVLLKAAVAKWWAPESEAARIKVEGDLLLRSNCLERALDKYNTALRI</sequence>
<gene>
    <name evidence="1" type="ORF">GE061_017103</name>
</gene>
<dbReference type="AlphaFoldDB" id="A0A8S9XM24"/>
<dbReference type="EMBL" id="WIXP02000007">
    <property type="protein sequence ID" value="KAF6208645.1"/>
    <property type="molecule type" value="Genomic_DNA"/>
</dbReference>
<protein>
    <submittedName>
        <fullName evidence="1">Uncharacterized protein</fullName>
    </submittedName>
</protein>
<organism evidence="1 2">
    <name type="scientific">Apolygus lucorum</name>
    <name type="common">Small green plant bug</name>
    <name type="synonym">Lygocoris lucorum</name>
    <dbReference type="NCBI Taxonomy" id="248454"/>
    <lineage>
        <taxon>Eukaryota</taxon>
        <taxon>Metazoa</taxon>
        <taxon>Ecdysozoa</taxon>
        <taxon>Arthropoda</taxon>
        <taxon>Hexapoda</taxon>
        <taxon>Insecta</taxon>
        <taxon>Pterygota</taxon>
        <taxon>Neoptera</taxon>
        <taxon>Paraneoptera</taxon>
        <taxon>Hemiptera</taxon>
        <taxon>Heteroptera</taxon>
        <taxon>Panheteroptera</taxon>
        <taxon>Cimicomorpha</taxon>
        <taxon>Miridae</taxon>
        <taxon>Mirini</taxon>
        <taxon>Apolygus</taxon>
    </lineage>
</organism>
<evidence type="ECO:0000313" key="2">
    <source>
        <dbReference type="Proteomes" id="UP000466442"/>
    </source>
</evidence>
<dbReference type="Proteomes" id="UP000466442">
    <property type="component" value="Unassembled WGS sequence"/>
</dbReference>
<proteinExistence type="predicted"/>